<evidence type="ECO:0000256" key="3">
    <source>
        <dbReference type="ARBA" id="ARBA00022898"/>
    </source>
</evidence>
<dbReference type="InterPro" id="IPR051798">
    <property type="entry name" value="Class-II_PLP-Dep_Aminotrans"/>
</dbReference>
<dbReference type="Pfam" id="PF00155">
    <property type="entry name" value="Aminotran_1_2"/>
    <property type="match status" value="1"/>
</dbReference>
<dbReference type="KEGG" id="clw:CLAC_08645"/>
<dbReference type="Gene3D" id="3.90.1150.10">
    <property type="entry name" value="Aspartate Aminotransferase, domain 1"/>
    <property type="match status" value="1"/>
</dbReference>
<keyword evidence="3" id="KW-0663">Pyridoxal phosphate</keyword>
<dbReference type="OrthoDB" id="3224382at2"/>
<dbReference type="PANTHER" id="PTHR43525:SF2">
    <property type="entry name" value="CYSTATHIONINE BETA-LYASE-RELATED"/>
    <property type="match status" value="1"/>
</dbReference>
<name>A0A0K2H252_9CORY</name>
<dbReference type="EC" id="4.4.1.13" evidence="2"/>
<reference evidence="7 8" key="1">
    <citation type="submission" date="2013-10" db="EMBL/GenBank/DDBJ databases">
        <title>Complete genome sequence of Corynebacterium lactis DSM 45799(T), isolated from raw cow milk.</title>
        <authorList>
            <person name="Ruckert C."/>
            <person name="Albersmeier A."/>
            <person name="Lipski A."/>
            <person name="Kalinowski J."/>
        </authorList>
    </citation>
    <scope>NUCLEOTIDE SEQUENCE [LARGE SCALE GENOMIC DNA]</scope>
    <source>
        <strain evidence="7 8">RW2-5</strain>
    </source>
</reference>
<feature type="domain" description="Aminotransferase class I/classII large" evidence="6">
    <location>
        <begin position="40"/>
        <end position="382"/>
    </location>
</feature>
<dbReference type="RefSeq" id="WP_053412541.1">
    <property type="nucleotide sequence ID" value="NZ_CP006841.1"/>
</dbReference>
<accession>A0A0K2H252</accession>
<keyword evidence="7" id="KW-0808">Transferase</keyword>
<dbReference type="InterPro" id="IPR015422">
    <property type="entry name" value="PyrdxlP-dep_Trfase_small"/>
</dbReference>
<dbReference type="InterPro" id="IPR004839">
    <property type="entry name" value="Aminotransferase_I/II_large"/>
</dbReference>
<protein>
    <recommendedName>
        <fullName evidence="2">cysteine-S-conjugate beta-lyase</fullName>
        <ecNumber evidence="2">4.4.1.13</ecNumber>
    </recommendedName>
</protein>
<keyword evidence="7" id="KW-0032">Aminotransferase</keyword>
<proteinExistence type="inferred from homology"/>
<dbReference type="GO" id="GO:0030170">
    <property type="term" value="F:pyridoxal phosphate binding"/>
    <property type="evidence" value="ECO:0007669"/>
    <property type="project" value="InterPro"/>
</dbReference>
<dbReference type="STRING" id="1408189.CLAC_08645"/>
<dbReference type="PATRIC" id="fig|1408189.4.peg.1729"/>
<dbReference type="InterPro" id="IPR015424">
    <property type="entry name" value="PyrdxlP-dep_Trfase"/>
</dbReference>
<dbReference type="Proteomes" id="UP000058446">
    <property type="component" value="Chromosome"/>
</dbReference>
<evidence type="ECO:0000313" key="7">
    <source>
        <dbReference type="EMBL" id="ALA67771.1"/>
    </source>
</evidence>
<organism evidence="7 8">
    <name type="scientific">Corynebacterium lactis RW2-5</name>
    <dbReference type="NCBI Taxonomy" id="1408189"/>
    <lineage>
        <taxon>Bacteria</taxon>
        <taxon>Bacillati</taxon>
        <taxon>Actinomycetota</taxon>
        <taxon>Actinomycetes</taxon>
        <taxon>Mycobacteriales</taxon>
        <taxon>Corynebacteriaceae</taxon>
        <taxon>Corynebacterium</taxon>
    </lineage>
</organism>
<dbReference type="PANTHER" id="PTHR43525">
    <property type="entry name" value="PROTEIN MALY"/>
    <property type="match status" value="1"/>
</dbReference>
<dbReference type="Gene3D" id="3.40.640.10">
    <property type="entry name" value="Type I PLP-dependent aspartate aminotransferase-like (Major domain)"/>
    <property type="match status" value="1"/>
</dbReference>
<gene>
    <name evidence="7" type="ORF">CLAC_08645</name>
</gene>
<evidence type="ECO:0000256" key="4">
    <source>
        <dbReference type="ARBA" id="ARBA00023239"/>
    </source>
</evidence>
<sequence length="391" mass="41849">MNESTSKNFDSVTFPSLEQLRARGTLKWTAYPADVLPLWVAESDPDTCPAVAHAVAEACKREHFGYPPRDISALTEAAAGFSELRYGWRPNPDNIFAIADVVRGVTLAVERFTRPDSAIVVPTPAYMPFFDVGPALGRESVFIPTLADGPDLDALEDAFKDGAGCLILCNPNNPLGFTYTAEKLREITDLAARYGARVISDEIHGPVVLTGKHTPTASVSDTADEVTITVTATSKGWNTAGLKCAQLILNNADAKEWNALPHIVHEGVSILGLVAAAAAWRDGVPWLDRFLDVLRGNRDTIAARLAEFAPEAKFTPPQASFLGWIDLTGVPGIDTGNPSQWLVDNARIALNPGTAFGEGGSGHVRMNFATSPEILGEALDRFEAAIAASRG</sequence>
<evidence type="ECO:0000256" key="2">
    <source>
        <dbReference type="ARBA" id="ARBA00012224"/>
    </source>
</evidence>
<dbReference type="GO" id="GO:0008483">
    <property type="term" value="F:transaminase activity"/>
    <property type="evidence" value="ECO:0007669"/>
    <property type="project" value="UniProtKB-KW"/>
</dbReference>
<evidence type="ECO:0000313" key="8">
    <source>
        <dbReference type="Proteomes" id="UP000058446"/>
    </source>
</evidence>
<dbReference type="AlphaFoldDB" id="A0A0K2H252"/>
<evidence type="ECO:0000256" key="1">
    <source>
        <dbReference type="ARBA" id="ARBA00001933"/>
    </source>
</evidence>
<dbReference type="CDD" id="cd00609">
    <property type="entry name" value="AAT_like"/>
    <property type="match status" value="1"/>
</dbReference>
<keyword evidence="4" id="KW-0456">Lyase</keyword>
<evidence type="ECO:0000259" key="6">
    <source>
        <dbReference type="Pfam" id="PF00155"/>
    </source>
</evidence>
<dbReference type="EMBL" id="CP006841">
    <property type="protein sequence ID" value="ALA67771.1"/>
    <property type="molecule type" value="Genomic_DNA"/>
</dbReference>
<dbReference type="InterPro" id="IPR015421">
    <property type="entry name" value="PyrdxlP-dep_Trfase_major"/>
</dbReference>
<dbReference type="GO" id="GO:0047804">
    <property type="term" value="F:cysteine-S-conjugate beta-lyase activity"/>
    <property type="evidence" value="ECO:0007669"/>
    <property type="project" value="UniProtKB-EC"/>
</dbReference>
<comment type="cofactor">
    <cofactor evidence="1">
        <name>pyridoxal 5'-phosphate</name>
        <dbReference type="ChEBI" id="CHEBI:597326"/>
    </cofactor>
</comment>
<comment type="similarity">
    <text evidence="5">Belongs to the class-II pyridoxal-phosphate-dependent aminotransferase family. MalY/PatB cystathionine beta-lyase subfamily.</text>
</comment>
<dbReference type="SUPFAM" id="SSF53383">
    <property type="entry name" value="PLP-dependent transferases"/>
    <property type="match status" value="1"/>
</dbReference>
<evidence type="ECO:0000256" key="5">
    <source>
        <dbReference type="ARBA" id="ARBA00037974"/>
    </source>
</evidence>
<keyword evidence="8" id="KW-1185">Reference proteome</keyword>